<dbReference type="CDD" id="cd00035">
    <property type="entry name" value="ChtBD1"/>
    <property type="match status" value="1"/>
</dbReference>
<dbReference type="SUPFAM" id="SSF51445">
    <property type="entry name" value="(Trans)glycosidases"/>
    <property type="match status" value="1"/>
</dbReference>
<keyword evidence="8" id="KW-0119">Carbohydrate metabolism</keyword>
<evidence type="ECO:0000256" key="3">
    <source>
        <dbReference type="ARBA" id="ARBA00012729"/>
    </source>
</evidence>
<dbReference type="SUPFAM" id="SSF57016">
    <property type="entry name" value="Plant lectins/antimicrobial peptides"/>
    <property type="match status" value="1"/>
</dbReference>
<dbReference type="GO" id="GO:0008061">
    <property type="term" value="F:chitin binding"/>
    <property type="evidence" value="ECO:0007669"/>
    <property type="project" value="UniProtKB-KW"/>
</dbReference>
<dbReference type="CDD" id="cd00118">
    <property type="entry name" value="LysM"/>
    <property type="match status" value="1"/>
</dbReference>
<dbReference type="Gene3D" id="3.30.60.10">
    <property type="entry name" value="Endochitinase-like"/>
    <property type="match status" value="1"/>
</dbReference>
<dbReference type="InterPro" id="IPR036861">
    <property type="entry name" value="Endochitinase-like_sf"/>
</dbReference>
<dbReference type="GO" id="GO:0000272">
    <property type="term" value="P:polysaccharide catabolic process"/>
    <property type="evidence" value="ECO:0007669"/>
    <property type="project" value="UniProtKB-KW"/>
</dbReference>
<dbReference type="Pfam" id="PF00704">
    <property type="entry name" value="Glyco_hydro_18"/>
    <property type="match status" value="1"/>
</dbReference>
<evidence type="ECO:0000259" key="14">
    <source>
        <dbReference type="PROSITE" id="PS51910"/>
    </source>
</evidence>
<evidence type="ECO:0000256" key="4">
    <source>
        <dbReference type="ARBA" id="ARBA00022669"/>
    </source>
</evidence>
<comment type="catalytic activity">
    <reaction evidence="1">
        <text>Random endo-hydrolysis of N-acetyl-beta-D-glucosaminide (1-&gt;4)-beta-linkages in chitin and chitodextrins.</text>
        <dbReference type="EC" id="3.2.1.14"/>
    </reaction>
</comment>
<dbReference type="PROSITE" id="PS51910">
    <property type="entry name" value="GH18_2"/>
    <property type="match status" value="1"/>
</dbReference>
<keyword evidence="5 11" id="KW-0378">Hydrolase</keyword>
<evidence type="ECO:0000256" key="7">
    <source>
        <dbReference type="ARBA" id="ARBA00023026"/>
    </source>
</evidence>
<organism evidence="15 16">
    <name type="scientific">Penicillium bovifimosum</name>
    <dbReference type="NCBI Taxonomy" id="126998"/>
    <lineage>
        <taxon>Eukaryota</taxon>
        <taxon>Fungi</taxon>
        <taxon>Dikarya</taxon>
        <taxon>Ascomycota</taxon>
        <taxon>Pezizomycotina</taxon>
        <taxon>Eurotiomycetes</taxon>
        <taxon>Eurotiomycetidae</taxon>
        <taxon>Eurotiales</taxon>
        <taxon>Aspergillaceae</taxon>
        <taxon>Penicillium</taxon>
    </lineage>
</organism>
<feature type="domain" description="GH18" evidence="14">
    <location>
        <begin position="87"/>
        <end position="431"/>
    </location>
</feature>
<dbReference type="InterPro" id="IPR001002">
    <property type="entry name" value="Chitin-bd_1"/>
</dbReference>
<keyword evidence="10" id="KW-0624">Polysaccharide degradation</keyword>
<dbReference type="InterPro" id="IPR001223">
    <property type="entry name" value="Glyco_hydro18_cat"/>
</dbReference>
<keyword evidence="6" id="KW-0146">Chitin degradation</keyword>
<evidence type="ECO:0000256" key="11">
    <source>
        <dbReference type="RuleBase" id="RU000489"/>
    </source>
</evidence>
<comment type="caution">
    <text evidence="15">The sequence shown here is derived from an EMBL/GenBank/DDBJ whole genome shotgun (WGS) entry which is preliminary data.</text>
</comment>
<dbReference type="InterPro" id="IPR001579">
    <property type="entry name" value="Glyco_hydro_18_chit_AS"/>
</dbReference>
<dbReference type="InterPro" id="IPR029070">
    <property type="entry name" value="Chitinase_insertion_sf"/>
</dbReference>
<dbReference type="PANTHER" id="PTHR11177:SF333">
    <property type="entry name" value="CHITINASE"/>
    <property type="match status" value="1"/>
</dbReference>
<evidence type="ECO:0000256" key="5">
    <source>
        <dbReference type="ARBA" id="ARBA00022801"/>
    </source>
</evidence>
<proteinExistence type="inferred from homology"/>
<evidence type="ECO:0000256" key="2">
    <source>
        <dbReference type="ARBA" id="ARBA00008682"/>
    </source>
</evidence>
<dbReference type="OrthoDB" id="73875at2759"/>
<evidence type="ECO:0000313" key="16">
    <source>
        <dbReference type="Proteomes" id="UP001149079"/>
    </source>
</evidence>
<reference evidence="15" key="2">
    <citation type="journal article" date="2023" name="IMA Fungus">
        <title>Comparative genomic study of the Penicillium genus elucidates a diverse pangenome and 15 lateral gene transfer events.</title>
        <authorList>
            <person name="Petersen C."/>
            <person name="Sorensen T."/>
            <person name="Nielsen M.R."/>
            <person name="Sondergaard T.E."/>
            <person name="Sorensen J.L."/>
            <person name="Fitzpatrick D.A."/>
            <person name="Frisvad J.C."/>
            <person name="Nielsen K.L."/>
        </authorList>
    </citation>
    <scope>NUCLEOTIDE SEQUENCE</scope>
    <source>
        <strain evidence="15">IBT 22155</strain>
    </source>
</reference>
<comment type="similarity">
    <text evidence="2">Belongs to the glycosyl hydrolase 18 family. Chitinase class V subfamily.</text>
</comment>
<dbReference type="EMBL" id="JAPQKL010000001">
    <property type="protein sequence ID" value="KAJ5146324.1"/>
    <property type="molecule type" value="Genomic_DNA"/>
</dbReference>
<dbReference type="GO" id="GO:0006032">
    <property type="term" value="P:chitin catabolic process"/>
    <property type="evidence" value="ECO:0007669"/>
    <property type="project" value="UniProtKB-KW"/>
</dbReference>
<evidence type="ECO:0000256" key="8">
    <source>
        <dbReference type="ARBA" id="ARBA00023277"/>
    </source>
</evidence>
<dbReference type="InterPro" id="IPR018371">
    <property type="entry name" value="Chitin-binding_1_CS"/>
</dbReference>
<dbReference type="Gene3D" id="3.10.50.10">
    <property type="match status" value="1"/>
</dbReference>
<dbReference type="PANTHER" id="PTHR11177">
    <property type="entry name" value="CHITINASE"/>
    <property type="match status" value="1"/>
</dbReference>
<keyword evidence="16" id="KW-1185">Reference proteome</keyword>
<dbReference type="Gene3D" id="3.10.350.10">
    <property type="entry name" value="LysM domain"/>
    <property type="match status" value="1"/>
</dbReference>
<dbReference type="GO" id="GO:0008843">
    <property type="term" value="F:endochitinase activity"/>
    <property type="evidence" value="ECO:0007669"/>
    <property type="project" value="UniProtKB-EC"/>
</dbReference>
<dbReference type="PROSITE" id="PS01095">
    <property type="entry name" value="GH18_1"/>
    <property type="match status" value="1"/>
</dbReference>
<dbReference type="SMART" id="SM00636">
    <property type="entry name" value="Glyco_18"/>
    <property type="match status" value="1"/>
</dbReference>
<evidence type="ECO:0000256" key="9">
    <source>
        <dbReference type="ARBA" id="ARBA00023295"/>
    </source>
</evidence>
<dbReference type="InterPro" id="IPR017853">
    <property type="entry name" value="GH"/>
</dbReference>
<dbReference type="InterPro" id="IPR050314">
    <property type="entry name" value="Glycosyl_Hydrlase_18"/>
</dbReference>
<dbReference type="AlphaFoldDB" id="A0A9W9HFT9"/>
<dbReference type="PROSITE" id="PS00026">
    <property type="entry name" value="CHIT_BIND_I_1"/>
    <property type="match status" value="1"/>
</dbReference>
<evidence type="ECO:0000256" key="6">
    <source>
        <dbReference type="ARBA" id="ARBA00023024"/>
    </source>
</evidence>
<dbReference type="SUPFAM" id="SSF54106">
    <property type="entry name" value="LysM domain"/>
    <property type="match status" value="1"/>
</dbReference>
<dbReference type="InterPro" id="IPR011583">
    <property type="entry name" value="Chitinase_II/V-like_cat"/>
</dbReference>
<reference evidence="15" key="1">
    <citation type="submission" date="2022-11" db="EMBL/GenBank/DDBJ databases">
        <authorList>
            <person name="Petersen C."/>
        </authorList>
    </citation>
    <scope>NUCLEOTIDE SEQUENCE</scope>
    <source>
        <strain evidence="15">IBT 22155</strain>
    </source>
</reference>
<dbReference type="InterPro" id="IPR018392">
    <property type="entry name" value="LysM"/>
</dbReference>
<keyword evidence="7" id="KW-0843">Virulence</keyword>
<dbReference type="PROSITE" id="PS51782">
    <property type="entry name" value="LYSM"/>
    <property type="match status" value="1"/>
</dbReference>
<sequence>MGLHIAPTTSVFQQAAQMELVNRSRSAILLAFQDGAILIGVRSTYAESEYCPLNVCCSEFGFCGTTSEFCGNTTVAEPVCGGSSTTKRTIGYYEGWNLERSCQTMKPESIPVGGYTHINFAFLYIDPKLYTITPMKADQQKLYSQVVDLKKRKKDLKVWISIGGWDFNDPGSTLNTFSELAADAAKQATFYKSLLSFMDSYGFDGVDLDWEYPVASERGGREADFNNFGTFLANMRQALDGAKKDYGLSITLPSSYWYLQHFDIVDLSKNVDWFNMMTYDLHGTWDADNSWIGSVVNSHTNLTDIKLAMDLLWRNDIDPEKVVMGLGFYGRSCPFLSGGNPGPCTKNAGTLSFSEIRSILDDDNKKAVKTYDTEAAVQIVTFGENQWVSYDDWKSFGAKVEYANSHCIGGTMVWAVSLDADGAATNGLTGATDLFPGDNGSQGGEGDVYIGPDLWTNDTAEVACNAPCTLVLPPYPLETPVTITWPDYQTSVLSTSDGTIHTRSTKFEVPKFTITEVPFWPETIANTAQVTVHFSPVQSIAPPALTFNLPSNEATFPLNTVDYTARMTPTQSNSMVTSSPSAVSTPAAIQSGVADNCVNFYKAADGDGCYDIASTHGITSDQFVEWNPAVGSDCSGLWKDEYYCVGVASTATASSSTTSNDTVIPITYSSSHPITIMPQPTVTSIRPKNTPIPHIKYHKGDPPSSGGCSAGKALSGCGTHNCNLFGCSGKCGIFGCDGGCGIGFCGGGCGLFGCGPGCGGGNCMIKGGGGGTGGGGEGPEDDQQSTSSTSCTETASMSTTTACDTACADAADTACATICDAVTVGGCTPTATAAVQIDALIGESWDWINDSEDEQNAQAMSFASFINPKLSSADPIMISGTTFSGSMSLTAAPSKSSSAATGIAATSCDLSSVTGSASADISTICSCEGGFGASLSTKTNAAKSTFLICAVDPPLTITTIEPTTTTKTAKVTYTQPADSDSTPLGFVIMNEQHETENALWTYLSVQTHSDFDEMFQISGSLMKSKVEEGSQAKFCGQTTTFSPTGNGDLLKGKSDTGAIFTCTMDNDQDPITLYPSNRPEKIVFSYLWKCWTNICEWEDTPVS</sequence>
<dbReference type="Pfam" id="PF00187">
    <property type="entry name" value="Chitin_bind_1"/>
    <property type="match status" value="1"/>
</dbReference>
<evidence type="ECO:0000256" key="12">
    <source>
        <dbReference type="SAM" id="MobiDB-lite"/>
    </source>
</evidence>
<evidence type="ECO:0000256" key="1">
    <source>
        <dbReference type="ARBA" id="ARBA00000822"/>
    </source>
</evidence>
<keyword evidence="9 11" id="KW-0326">Glycosidase</keyword>
<dbReference type="RefSeq" id="XP_056526798.1">
    <property type="nucleotide sequence ID" value="XM_056661632.1"/>
</dbReference>
<evidence type="ECO:0000313" key="15">
    <source>
        <dbReference type="EMBL" id="KAJ5146324.1"/>
    </source>
</evidence>
<dbReference type="InterPro" id="IPR036779">
    <property type="entry name" value="LysM_dom_sf"/>
</dbReference>
<keyword evidence="4" id="KW-0147">Chitin-binding</keyword>
<feature type="domain" description="LysM" evidence="13">
    <location>
        <begin position="599"/>
        <end position="645"/>
    </location>
</feature>
<evidence type="ECO:0000259" key="13">
    <source>
        <dbReference type="PROSITE" id="PS51782"/>
    </source>
</evidence>
<dbReference type="Proteomes" id="UP001149079">
    <property type="component" value="Unassembled WGS sequence"/>
</dbReference>
<dbReference type="EC" id="3.2.1.14" evidence="3"/>
<dbReference type="GeneID" id="81400802"/>
<feature type="region of interest" description="Disordered" evidence="12">
    <location>
        <begin position="771"/>
        <end position="791"/>
    </location>
</feature>
<dbReference type="Gene3D" id="3.20.20.80">
    <property type="entry name" value="Glycosidases"/>
    <property type="match status" value="1"/>
</dbReference>
<gene>
    <name evidence="15" type="ORF">N7515_000888</name>
</gene>
<accession>A0A9W9HFT9</accession>
<dbReference type="SMART" id="SM00270">
    <property type="entry name" value="ChtBD1"/>
    <property type="match status" value="1"/>
</dbReference>
<name>A0A9W9HFT9_9EURO</name>
<dbReference type="SMART" id="SM00257">
    <property type="entry name" value="LysM"/>
    <property type="match status" value="1"/>
</dbReference>
<protein>
    <recommendedName>
        <fullName evidence="3">chitinase</fullName>
        <ecNumber evidence="3">3.2.1.14</ecNumber>
    </recommendedName>
</protein>
<dbReference type="SUPFAM" id="SSF54556">
    <property type="entry name" value="Chitinase insertion domain"/>
    <property type="match status" value="1"/>
</dbReference>
<evidence type="ECO:0000256" key="10">
    <source>
        <dbReference type="ARBA" id="ARBA00023326"/>
    </source>
</evidence>